<dbReference type="AlphaFoldDB" id="A0A7D9D3H6"/>
<sequence>MKSPIILTIAIVVLAVAAVPFIYFNSVAADSSLVAAEFSRLEKSANENAQDWLRLAGDARDAEQLEIATKSLNYASSYGLSPIQAGIEKARILVASNDPAGATTALQNVFAAGFTGVGVLTNDPLIKTLQGRKDYDELVQTMSVQAYPCAHQQGFQDFDFWIGEWEVHLANGTLAGSNIIEPVERGCALTEHWTSANGGTGMSINYLDRASNEWVQIWNAEGGSQIIIRGGLTDDGMAMAGYINDVGNGTTAPFRGHWTPLPDGQVRQYFEQSNDGGNTWVPWFEGFYTRKNK</sequence>
<proteinExistence type="predicted"/>
<accession>A0A7D9D3H6</accession>
<name>A0A7D9D3H6_9GAMM</name>
<organism evidence="1">
    <name type="scientific">uncultured Woeseiaceae bacterium</name>
    <dbReference type="NCBI Taxonomy" id="1983305"/>
    <lineage>
        <taxon>Bacteria</taxon>
        <taxon>Pseudomonadati</taxon>
        <taxon>Pseudomonadota</taxon>
        <taxon>Gammaproteobacteria</taxon>
        <taxon>Woeseiales</taxon>
        <taxon>Woeseiaceae</taxon>
        <taxon>environmental samples</taxon>
    </lineage>
</organism>
<protein>
    <submittedName>
        <fullName evidence="1">Uncharacterized protein</fullName>
    </submittedName>
</protein>
<evidence type="ECO:0000313" key="1">
    <source>
        <dbReference type="EMBL" id="VUX56363.1"/>
    </source>
</evidence>
<gene>
    <name evidence="1" type="ORF">JTBM06_V1_690005</name>
</gene>
<dbReference type="EMBL" id="LR633967">
    <property type="protein sequence ID" value="VUX56363.1"/>
    <property type="molecule type" value="Genomic_DNA"/>
</dbReference>
<reference evidence="1" key="1">
    <citation type="submission" date="2019-07" db="EMBL/GenBank/DDBJ databases">
        <authorList>
            <person name="Weber M."/>
            <person name="Kostadinov I."/>
            <person name="Kostadinov D I."/>
        </authorList>
    </citation>
    <scope>NUCLEOTIDE SEQUENCE</scope>
    <source>
        <strain evidence="1">Gfbio:sag-sample-m06:053724c1-46a9-4a36-b237-ea2bf867836b</strain>
    </source>
</reference>